<dbReference type="GO" id="GO:0009651">
    <property type="term" value="P:response to salt stress"/>
    <property type="evidence" value="ECO:0007669"/>
    <property type="project" value="EnsemblFungi"/>
</dbReference>
<feature type="compositionally biased region" description="Basic and acidic residues" evidence="8">
    <location>
        <begin position="693"/>
        <end position="791"/>
    </location>
</feature>
<feature type="coiled-coil region" evidence="7">
    <location>
        <begin position="257"/>
        <end position="285"/>
    </location>
</feature>
<evidence type="ECO:0000256" key="1">
    <source>
        <dbReference type="ARBA" id="ARBA00004496"/>
    </source>
</evidence>
<dbReference type="OMA" id="TLDSHWE"/>
<comment type="subcellular location">
    <subcellularLocation>
        <location evidence="1 7">Cytoplasm</location>
    </subcellularLocation>
</comment>
<evidence type="ECO:0000256" key="5">
    <source>
        <dbReference type="ARBA" id="ARBA00023016"/>
    </source>
</evidence>
<dbReference type="RefSeq" id="XP_003688685.1">
    <property type="nucleotide sequence ID" value="XM_003688637.1"/>
</dbReference>
<dbReference type="EMBL" id="HE612871">
    <property type="protein sequence ID" value="CCE66251.1"/>
    <property type="molecule type" value="Genomic_DNA"/>
</dbReference>
<feature type="region of interest" description="Disordered" evidence="8">
    <location>
        <begin position="1"/>
        <end position="37"/>
    </location>
</feature>
<name>G8C273_TETPH</name>
<dbReference type="InterPro" id="IPR025279">
    <property type="entry name" value="NST1"/>
</dbReference>
<gene>
    <name evidence="9" type="primary">TPHA0P00930</name>
    <name evidence="9" type="ordered locus">TPHA_0P00930</name>
</gene>
<dbReference type="eggNOG" id="KOG0516">
    <property type="taxonomic scope" value="Eukaryota"/>
</dbReference>
<dbReference type="Proteomes" id="UP000005666">
    <property type="component" value="Chromosome 16"/>
</dbReference>
<feature type="compositionally biased region" description="Basic residues" evidence="8">
    <location>
        <begin position="683"/>
        <end position="692"/>
    </location>
</feature>
<dbReference type="GeneID" id="11530843"/>
<dbReference type="Pfam" id="PF13945">
    <property type="entry name" value="NST1"/>
    <property type="match status" value="1"/>
</dbReference>
<reference evidence="9 10" key="1">
    <citation type="journal article" date="2011" name="Proc. Natl. Acad. Sci. U.S.A.">
        <title>Evolutionary erosion of yeast sex chromosomes by mating-type switching accidents.</title>
        <authorList>
            <person name="Gordon J.L."/>
            <person name="Armisen D."/>
            <person name="Proux-Wera E."/>
            <person name="Oheigeartaigh S.S."/>
            <person name="Byrne K.P."/>
            <person name="Wolfe K.H."/>
        </authorList>
    </citation>
    <scope>NUCLEOTIDE SEQUENCE [LARGE SCALE GENOMIC DNA]</scope>
    <source>
        <strain evidence="10">ATCC 24235 / CBS 4417 / NBRC 1672 / NRRL Y-8282 / UCD 70-5</strain>
    </source>
</reference>
<dbReference type="GO" id="GO:0017148">
    <property type="term" value="P:negative regulation of translation"/>
    <property type="evidence" value="ECO:0007669"/>
    <property type="project" value="EnsemblFungi"/>
</dbReference>
<dbReference type="GO" id="GO:0048024">
    <property type="term" value="P:regulation of mRNA splicing, via spliceosome"/>
    <property type="evidence" value="ECO:0007669"/>
    <property type="project" value="TreeGrafter"/>
</dbReference>
<keyword evidence="6 7" id="KW-0175">Coiled coil</keyword>
<feature type="compositionally biased region" description="Acidic residues" evidence="8">
    <location>
        <begin position="515"/>
        <end position="544"/>
    </location>
</feature>
<dbReference type="KEGG" id="tpf:TPHA_0P00930"/>
<keyword evidence="5 7" id="KW-0346">Stress response</keyword>
<protein>
    <recommendedName>
        <fullName evidence="3 7">Stress response protein NST1</fullName>
    </recommendedName>
</protein>
<evidence type="ECO:0000313" key="10">
    <source>
        <dbReference type="Proteomes" id="UP000005666"/>
    </source>
</evidence>
<dbReference type="GO" id="GO:0051726">
    <property type="term" value="P:regulation of cell cycle"/>
    <property type="evidence" value="ECO:0007669"/>
    <property type="project" value="InterPro"/>
</dbReference>
<evidence type="ECO:0000256" key="3">
    <source>
        <dbReference type="ARBA" id="ARBA00020733"/>
    </source>
</evidence>
<evidence type="ECO:0000256" key="8">
    <source>
        <dbReference type="SAM" id="MobiDB-lite"/>
    </source>
</evidence>
<evidence type="ECO:0000256" key="2">
    <source>
        <dbReference type="ARBA" id="ARBA00007112"/>
    </source>
</evidence>
<dbReference type="GO" id="GO:0003723">
    <property type="term" value="F:RNA binding"/>
    <property type="evidence" value="ECO:0007669"/>
    <property type="project" value="InterPro"/>
</dbReference>
<dbReference type="PANTHER" id="PTHR46528">
    <property type="entry name" value="PROTEIN SON"/>
    <property type="match status" value="1"/>
</dbReference>
<keyword evidence="4 7" id="KW-0963">Cytoplasm</keyword>
<dbReference type="OrthoDB" id="21629at2759"/>
<accession>G8C273</accession>
<comment type="similarity">
    <text evidence="2 7">Belongs to the NST1 family.</text>
</comment>
<sequence length="1311" mass="149825">MPPSKNKKKKSKAKQIKKTNSDNHAGVSMSAELYNDEEQYPTSRIIKRAANGDIVVESLSQGATSQSDDNNNGKDDYLSLALDSHWEWLSADEKKEILRIDRDEVFEIMRKYNHNYGHNNKHSHVGNSNGMTANNANATNANCNCSICGRRHLAMDQEMERIYNTLYELQEKRYDDMNPVKFHLNIIRDLQNSNMHIPTPSSSPVQFQNESPNIEASNTVAVDTDKIPITKPTELKNNNYEYTKNGTLDQFLSTDSVNSLKEEVINFKQNKQKQLQDQLEIIQARDQKIEIEEEITTEPVYNVHPPAEVDDETKSKYLSFAKTFVSSHPSIAQEYVNRILSCPEMQELTDDLMNNSGKGFLKVIESFASINGNNDAFDTENEETTNLNVTELNNNTDDIANEIDQAKEFTTMLHNGNPLTPEEYANLQRHIAERVTSSYDTEKREFVGISQLEKELFTRFMYGGDKKQFGNLILKSFKEKYNNDEFSDQKIGDTISAAASVVCEGFEFALANEKDNEDTEEDLDYEDENLDNNGDADEDEDEDDEFQYSDYYDEDDDSDHIHRHLDDDEQFHCVHLDHIHDDNGIVTDNEFQLQQRNAANFSRYKHLDEQTSDVHEEEELIDDEEYESGIDENERLEEGRKLLQIVLTKILQGRIMKSFHEKQAEKNRMKLLEELEVEESKKKEKKEKKQKKREKEKEKKKLLQQAKEEEKRKKEEEEVRLKKEAEERELKRREAQRKQVEEAKRKKDEERKIKLEEIRRREEEQDRQRKLKEEQKRKREEERREKEEQKKQQQLQQQKLKEEKLKEQMRLEEDRKKREEESQLKKERELQLKLKNEKSRAAIQAKAIQSSYGSMLNPDIDMSSTNSLNNEIFGMVNAATTSKSISESPSHLHPLLAQNNFKTFSQSIGKNTNQINFPDEAIFDSNKFNTVPNGSFGSLNGIPTVLSKPPIEQSNAYDRWSWNSFQSPLNQQNQLKQQNNLMNLSSPQSRLGSMSLNSDPSRQNFNKDLHSITDMLSTTSLHSKSQNFNTFGGSSSLWGSQSPVTVAAQGNIQNNMISQNLQSNQSIAPVNIGNHHMSIWDSGNNNIADTSIPDSLEDNLMPPAPASTSNSSSSFAVNNNIWAQSVPSSSAQALLDPSLGYSQGEINTMTSNGVPDAQLTSNLLSNSQNSIITRNLIVNELKTLAVQNVNAEQYIPIDVLYQKVSIHGIDSQTYVNELINLGNTNVCSLLTKENGLISDVKLNKPNSNGMVSQIMPPNGYKNMTTLQRTPTSTILSSNQNPMSQTLSDTLNSQLFGIGQANKPTVLSNLWT</sequence>
<keyword evidence="10" id="KW-1185">Reference proteome</keyword>
<proteinExistence type="inferred from homology"/>
<evidence type="ECO:0000256" key="4">
    <source>
        <dbReference type="ARBA" id="ARBA00022490"/>
    </source>
</evidence>
<feature type="region of interest" description="Disordered" evidence="8">
    <location>
        <begin position="1090"/>
        <end position="1112"/>
    </location>
</feature>
<comment type="function">
    <text evidence="7">May act as a negative regulator of salt tolerance.</text>
</comment>
<dbReference type="HOGENOM" id="CLU_267374_0_0_1"/>
<evidence type="ECO:0000256" key="6">
    <source>
        <dbReference type="ARBA" id="ARBA00023054"/>
    </source>
</evidence>
<dbReference type="GO" id="GO:0000932">
    <property type="term" value="C:P-body"/>
    <property type="evidence" value="ECO:0007669"/>
    <property type="project" value="EnsemblFungi"/>
</dbReference>
<dbReference type="PANTHER" id="PTHR46528:SF1">
    <property type="entry name" value="PROTEIN SON"/>
    <property type="match status" value="1"/>
</dbReference>
<evidence type="ECO:0000313" key="9">
    <source>
        <dbReference type="EMBL" id="CCE66251.1"/>
    </source>
</evidence>
<organism evidence="9 10">
    <name type="scientific">Tetrapisispora phaffii (strain ATCC 24235 / CBS 4417 / NBRC 1672 / NRRL Y-8282 / UCD 70-5)</name>
    <name type="common">Yeast</name>
    <name type="synonym">Fabospora phaffii</name>
    <dbReference type="NCBI Taxonomy" id="1071381"/>
    <lineage>
        <taxon>Eukaryota</taxon>
        <taxon>Fungi</taxon>
        <taxon>Dikarya</taxon>
        <taxon>Ascomycota</taxon>
        <taxon>Saccharomycotina</taxon>
        <taxon>Saccharomycetes</taxon>
        <taxon>Saccharomycetales</taxon>
        <taxon>Saccharomycetaceae</taxon>
        <taxon>Tetrapisispora</taxon>
    </lineage>
</organism>
<evidence type="ECO:0000256" key="7">
    <source>
        <dbReference type="RuleBase" id="RU049441"/>
    </source>
</evidence>
<feature type="compositionally biased region" description="Basic residues" evidence="8">
    <location>
        <begin position="1"/>
        <end position="17"/>
    </location>
</feature>
<feature type="region of interest" description="Disordered" evidence="8">
    <location>
        <begin position="682"/>
        <end position="827"/>
    </location>
</feature>
<dbReference type="InterPro" id="IPR032922">
    <property type="entry name" value="SON"/>
</dbReference>
<feature type="compositionally biased region" description="Basic and acidic residues" evidence="8">
    <location>
        <begin position="799"/>
        <end position="827"/>
    </location>
</feature>
<feature type="region of interest" description="Disordered" evidence="8">
    <location>
        <begin position="513"/>
        <end position="544"/>
    </location>
</feature>